<dbReference type="EMBL" id="UFXQ01000001">
    <property type="protein sequence ID" value="STC70028.1"/>
    <property type="molecule type" value="Genomic_DNA"/>
</dbReference>
<comment type="similarity">
    <text evidence="2">Belongs to the nitronate monooxygenase family. NMO class I subfamily.</text>
</comment>
<keyword evidence="4" id="KW-0285">Flavoprotein</keyword>
<evidence type="ECO:0000256" key="4">
    <source>
        <dbReference type="ARBA" id="ARBA00022630"/>
    </source>
</evidence>
<dbReference type="Proteomes" id="UP000254467">
    <property type="component" value="Unassembled WGS sequence"/>
</dbReference>
<reference evidence="10 11" key="1">
    <citation type="submission" date="2018-06" db="EMBL/GenBank/DDBJ databases">
        <authorList>
            <consortium name="Pathogen Informatics"/>
            <person name="Doyle S."/>
        </authorList>
    </citation>
    <scope>NUCLEOTIDE SEQUENCE [LARGE SCALE GENOMIC DNA]</scope>
    <source>
        <strain evidence="10 11">NCTC11862</strain>
    </source>
</reference>
<keyword evidence="7" id="KW-0503">Monooxygenase</keyword>
<protein>
    <recommendedName>
        <fullName evidence="8">Propionate 3-nitronate monooxygenase</fullName>
    </recommendedName>
</protein>
<keyword evidence="5" id="KW-0288">FMN</keyword>
<dbReference type="GO" id="GO:0009636">
    <property type="term" value="P:response to toxic substance"/>
    <property type="evidence" value="ECO:0007669"/>
    <property type="project" value="UniProtKB-KW"/>
</dbReference>
<evidence type="ECO:0000256" key="6">
    <source>
        <dbReference type="ARBA" id="ARBA00023002"/>
    </source>
</evidence>
<name>A0A376CQU8_9CORY</name>
<evidence type="ECO:0000313" key="11">
    <source>
        <dbReference type="Proteomes" id="UP000254467"/>
    </source>
</evidence>
<evidence type="ECO:0000256" key="2">
    <source>
        <dbReference type="ARBA" id="ARBA00009881"/>
    </source>
</evidence>
<dbReference type="Pfam" id="PF03060">
    <property type="entry name" value="NMO"/>
    <property type="match status" value="1"/>
</dbReference>
<dbReference type="OrthoDB" id="9778912at2"/>
<accession>A0A376CQU8</accession>
<dbReference type="PANTHER" id="PTHR42747">
    <property type="entry name" value="NITRONATE MONOOXYGENASE-RELATED"/>
    <property type="match status" value="1"/>
</dbReference>
<dbReference type="STRING" id="35756.GCA_001044155_00232"/>
<dbReference type="Gene3D" id="3.20.20.70">
    <property type="entry name" value="Aldolase class I"/>
    <property type="match status" value="1"/>
</dbReference>
<dbReference type="GO" id="GO:0018580">
    <property type="term" value="F:nitronate monooxygenase activity"/>
    <property type="evidence" value="ECO:0007669"/>
    <property type="project" value="InterPro"/>
</dbReference>
<dbReference type="RefSeq" id="WP_018581346.1">
    <property type="nucleotide sequence ID" value="NZ_LDYD01000014.1"/>
</dbReference>
<evidence type="ECO:0000256" key="7">
    <source>
        <dbReference type="ARBA" id="ARBA00023033"/>
    </source>
</evidence>
<evidence type="ECO:0000256" key="3">
    <source>
        <dbReference type="ARBA" id="ARBA00022575"/>
    </source>
</evidence>
<comment type="catalytic activity">
    <reaction evidence="9">
        <text>3 propionate 3-nitronate + 3 O2 + H2O = 3 3-oxopropanoate + 2 nitrate + nitrite + H2O2 + 3 H(+)</text>
        <dbReference type="Rhea" id="RHEA:57332"/>
        <dbReference type="ChEBI" id="CHEBI:15377"/>
        <dbReference type="ChEBI" id="CHEBI:15378"/>
        <dbReference type="ChEBI" id="CHEBI:15379"/>
        <dbReference type="ChEBI" id="CHEBI:16240"/>
        <dbReference type="ChEBI" id="CHEBI:16301"/>
        <dbReference type="ChEBI" id="CHEBI:17632"/>
        <dbReference type="ChEBI" id="CHEBI:33190"/>
        <dbReference type="ChEBI" id="CHEBI:136067"/>
    </reaction>
</comment>
<evidence type="ECO:0000256" key="9">
    <source>
        <dbReference type="ARBA" id="ARBA00049401"/>
    </source>
</evidence>
<evidence type="ECO:0000256" key="5">
    <source>
        <dbReference type="ARBA" id="ARBA00022643"/>
    </source>
</evidence>
<dbReference type="PANTHER" id="PTHR42747:SF3">
    <property type="entry name" value="NITRONATE MONOOXYGENASE-RELATED"/>
    <property type="match status" value="1"/>
</dbReference>
<evidence type="ECO:0000256" key="1">
    <source>
        <dbReference type="ARBA" id="ARBA00001917"/>
    </source>
</evidence>
<sequence>MIQHLPTVIAAPMAGGPSTPELVNAVQFGFLALGTCSVDDARDQMRRTRGSYGVNLFCPQQETPDRHAVQAMADELGVEVPAVDLSNGFEAKFAAVLSAIDEGHGPAAVSTMFGSLTAEQIDALHARGVEAWATVTNPTDADTASRRGNDRLIVQGPKAGGHRGTWTIHDEPDPRPLPDLLQAVAAVTDLPLVAAGGARSSADVARLLAAGACSVSCGSAFLLADEAGTSLFNRELLAAGGSSISTRAFSGRYARGLATAFTDAHPNLPPLYPHLNPMLKDRREEVSYAYCLVGENSEALIAGPAREIERSLLPSRS</sequence>
<proteinExistence type="inferred from homology"/>
<comment type="cofactor">
    <cofactor evidence="1">
        <name>FMN</name>
        <dbReference type="ChEBI" id="CHEBI:58210"/>
    </cofactor>
</comment>
<dbReference type="InterPro" id="IPR004136">
    <property type="entry name" value="NMO"/>
</dbReference>
<dbReference type="InterPro" id="IPR013785">
    <property type="entry name" value="Aldolase_TIM"/>
</dbReference>
<dbReference type="SUPFAM" id="SSF51412">
    <property type="entry name" value="Inosine monophosphate dehydrogenase (IMPDH)"/>
    <property type="match status" value="1"/>
</dbReference>
<keyword evidence="6" id="KW-0560">Oxidoreductase</keyword>
<dbReference type="AlphaFoldDB" id="A0A376CQU8"/>
<keyword evidence="3" id="KW-0216">Detoxification</keyword>
<evidence type="ECO:0000256" key="8">
    <source>
        <dbReference type="ARBA" id="ARBA00031155"/>
    </source>
</evidence>
<gene>
    <name evidence="10" type="ORF">NCTC11862_01834</name>
</gene>
<evidence type="ECO:0000313" key="10">
    <source>
        <dbReference type="EMBL" id="STC70028.1"/>
    </source>
</evidence>
<keyword evidence="11" id="KW-1185">Reference proteome</keyword>
<organism evidence="10 11">
    <name type="scientific">Corynebacterium pilosum</name>
    <dbReference type="NCBI Taxonomy" id="35756"/>
    <lineage>
        <taxon>Bacteria</taxon>
        <taxon>Bacillati</taxon>
        <taxon>Actinomycetota</taxon>
        <taxon>Actinomycetes</taxon>
        <taxon>Mycobacteriales</taxon>
        <taxon>Corynebacteriaceae</taxon>
        <taxon>Corynebacterium</taxon>
    </lineage>
</organism>
<dbReference type="CDD" id="cd04730">
    <property type="entry name" value="NPD_like"/>
    <property type="match status" value="1"/>
</dbReference>